<dbReference type="EMBL" id="PCVN01000053">
    <property type="protein sequence ID" value="PIQ74420.1"/>
    <property type="molecule type" value="Genomic_DNA"/>
</dbReference>
<dbReference type="Pfam" id="PF01936">
    <property type="entry name" value="NYN"/>
    <property type="match status" value="1"/>
</dbReference>
<protein>
    <recommendedName>
        <fullName evidence="1">NYN domain-containing protein</fullName>
    </recommendedName>
</protein>
<feature type="domain" description="NYN" evidence="1">
    <location>
        <begin position="19"/>
        <end position="176"/>
    </location>
</feature>
<evidence type="ECO:0000259" key="1">
    <source>
        <dbReference type="Pfam" id="PF01936"/>
    </source>
</evidence>
<sequence length="204" mass="23922">MNQGGIKKFLDDFQNKRERTIVIVDFGNVEKWKYGLGWRMGVRELASLVKHFTCGKRFLRRFYYGADYGPDEKSTTLTDWSKYMLRTADLNGFEVIDKQVKYIHSLDNVHGFEKKCDLDVEMAVDLIRERGNYDNIVLFSGDGDLVTALKYLNDEYDKKAIVMSARGHIGREIIDARRDGVVSEILYADDFEYRLNMDRFRKNR</sequence>
<name>A0A2H0KQJ2_9BACT</name>
<dbReference type="GO" id="GO:0004540">
    <property type="term" value="F:RNA nuclease activity"/>
    <property type="evidence" value="ECO:0007669"/>
    <property type="project" value="InterPro"/>
</dbReference>
<dbReference type="InterPro" id="IPR021139">
    <property type="entry name" value="NYN"/>
</dbReference>
<accession>A0A2H0KQJ2</accession>
<evidence type="ECO:0000313" key="3">
    <source>
        <dbReference type="Proteomes" id="UP000231550"/>
    </source>
</evidence>
<dbReference type="InterPro" id="IPR047140">
    <property type="entry name" value="LabA"/>
</dbReference>
<evidence type="ECO:0000313" key="2">
    <source>
        <dbReference type="EMBL" id="PIQ74420.1"/>
    </source>
</evidence>
<organism evidence="2 3">
    <name type="scientific">Candidatus Portnoybacteria bacterium CG11_big_fil_rev_8_21_14_0_20_44_10</name>
    <dbReference type="NCBI Taxonomy" id="1974818"/>
    <lineage>
        <taxon>Bacteria</taxon>
        <taxon>Candidatus Portnoyibacteriota</taxon>
    </lineage>
</organism>
<gene>
    <name evidence="2" type="ORF">COV85_02180</name>
</gene>
<reference evidence="2 3" key="1">
    <citation type="submission" date="2017-09" db="EMBL/GenBank/DDBJ databases">
        <title>Depth-based differentiation of microbial function through sediment-hosted aquifers and enrichment of novel symbionts in the deep terrestrial subsurface.</title>
        <authorList>
            <person name="Probst A.J."/>
            <person name="Ladd B."/>
            <person name="Jarett J.K."/>
            <person name="Geller-Mcgrath D.E."/>
            <person name="Sieber C.M."/>
            <person name="Emerson J.B."/>
            <person name="Anantharaman K."/>
            <person name="Thomas B.C."/>
            <person name="Malmstrom R."/>
            <person name="Stieglmeier M."/>
            <person name="Klingl A."/>
            <person name="Woyke T."/>
            <person name="Ryan C.M."/>
            <person name="Banfield J.F."/>
        </authorList>
    </citation>
    <scope>NUCLEOTIDE SEQUENCE [LARGE SCALE GENOMIC DNA]</scope>
    <source>
        <strain evidence="2">CG11_big_fil_rev_8_21_14_0_20_44_10</strain>
    </source>
</reference>
<dbReference type="PANTHER" id="PTHR35458:SF8">
    <property type="entry name" value="SLR0650 PROTEIN"/>
    <property type="match status" value="1"/>
</dbReference>
<dbReference type="PANTHER" id="PTHR35458">
    <property type="entry name" value="SLR0755 PROTEIN"/>
    <property type="match status" value="1"/>
</dbReference>
<dbReference type="Gene3D" id="3.40.50.1010">
    <property type="entry name" value="5'-nuclease"/>
    <property type="match status" value="1"/>
</dbReference>
<dbReference type="Proteomes" id="UP000231550">
    <property type="component" value="Unassembled WGS sequence"/>
</dbReference>
<proteinExistence type="predicted"/>
<dbReference type="AlphaFoldDB" id="A0A2H0KQJ2"/>
<comment type="caution">
    <text evidence="2">The sequence shown here is derived from an EMBL/GenBank/DDBJ whole genome shotgun (WGS) entry which is preliminary data.</text>
</comment>